<dbReference type="EMBL" id="VDGH01000007">
    <property type="protein sequence ID" value="TQR12468.1"/>
    <property type="molecule type" value="Genomic_DNA"/>
</dbReference>
<reference evidence="2 3" key="1">
    <citation type="submission" date="2019-05" db="EMBL/GenBank/DDBJ databases">
        <title>Psychrobacillus vulpis sp. nov., a new species isolated from feces of a red fox that inhabits in The Tablas de Daimiel Natural Park, Albacete, Spain.</title>
        <authorList>
            <person name="Rodriguez M."/>
            <person name="Reina J.C."/>
            <person name="Bejar V."/>
            <person name="Llamas I."/>
        </authorList>
    </citation>
    <scope>NUCLEOTIDE SEQUENCE [LARGE SCALE GENOMIC DNA]</scope>
    <source>
        <strain evidence="2 3">NEAU-3TGS17</strain>
    </source>
</reference>
<feature type="coiled-coil region" evidence="1">
    <location>
        <begin position="14"/>
        <end position="45"/>
    </location>
</feature>
<sequence>MSDLTGNEQEILLKNLMRRLMKEQLDELKEEKKRSNNSFLFLENNTLNMLITYLVMNQTNRKDVAMVDDSNKPSQEKILQELDHIIADNQQQFEEIITILKEKL</sequence>
<gene>
    <name evidence="2" type="ORF">FG382_12635</name>
</gene>
<dbReference type="RefSeq" id="WP_142539248.1">
    <property type="nucleotide sequence ID" value="NZ_BMIE01000006.1"/>
</dbReference>
<evidence type="ECO:0000256" key="1">
    <source>
        <dbReference type="SAM" id="Coils"/>
    </source>
</evidence>
<keyword evidence="1" id="KW-0175">Coiled coil</keyword>
<keyword evidence="3" id="KW-1185">Reference proteome</keyword>
<dbReference type="AlphaFoldDB" id="A0A544T4U6"/>
<dbReference type="OrthoDB" id="2738903at2"/>
<accession>A0A544T4U6</accession>
<dbReference type="Proteomes" id="UP000317316">
    <property type="component" value="Unassembled WGS sequence"/>
</dbReference>
<comment type="caution">
    <text evidence="2">The sequence shown here is derived from an EMBL/GenBank/DDBJ whole genome shotgun (WGS) entry which is preliminary data.</text>
</comment>
<evidence type="ECO:0000313" key="3">
    <source>
        <dbReference type="Proteomes" id="UP000317316"/>
    </source>
</evidence>
<name>A0A544T4U6_9BACI</name>
<evidence type="ECO:0000313" key="2">
    <source>
        <dbReference type="EMBL" id="TQR12468.1"/>
    </source>
</evidence>
<proteinExistence type="predicted"/>
<organism evidence="2 3">
    <name type="scientific">Psychrobacillus lasiicapitis</name>
    <dbReference type="NCBI Taxonomy" id="1636719"/>
    <lineage>
        <taxon>Bacteria</taxon>
        <taxon>Bacillati</taxon>
        <taxon>Bacillota</taxon>
        <taxon>Bacilli</taxon>
        <taxon>Bacillales</taxon>
        <taxon>Bacillaceae</taxon>
        <taxon>Psychrobacillus</taxon>
    </lineage>
</organism>
<protein>
    <submittedName>
        <fullName evidence="2">Uncharacterized protein</fullName>
    </submittedName>
</protein>